<evidence type="ECO:0000256" key="5">
    <source>
        <dbReference type="ARBA" id="ARBA00022989"/>
    </source>
</evidence>
<evidence type="ECO:0000313" key="13">
    <source>
        <dbReference type="Proteomes" id="UP000566819"/>
    </source>
</evidence>
<dbReference type="EMBL" id="JAAMPI010000244">
    <property type="protein sequence ID" value="KAF4633636.1"/>
    <property type="molecule type" value="Genomic_DNA"/>
</dbReference>
<dbReference type="GO" id="GO:0071555">
    <property type="term" value="P:cell wall organization"/>
    <property type="evidence" value="ECO:0007669"/>
    <property type="project" value="UniProtKB-KW"/>
</dbReference>
<name>A0A8H4RRD8_9HELO</name>
<dbReference type="InterPro" id="IPR001547">
    <property type="entry name" value="Glyco_hydro_5"/>
</dbReference>
<dbReference type="InterPro" id="IPR050386">
    <property type="entry name" value="Glycosyl_hydrolase_5"/>
</dbReference>
<evidence type="ECO:0000256" key="6">
    <source>
        <dbReference type="ARBA" id="ARBA00023136"/>
    </source>
</evidence>
<feature type="transmembrane region" description="Helical" evidence="10">
    <location>
        <begin position="1307"/>
        <end position="1328"/>
    </location>
</feature>
<dbReference type="GO" id="GO:0005576">
    <property type="term" value="C:extracellular region"/>
    <property type="evidence" value="ECO:0007669"/>
    <property type="project" value="TreeGrafter"/>
</dbReference>
<dbReference type="InterPro" id="IPR017853">
    <property type="entry name" value="GH"/>
</dbReference>
<feature type="transmembrane region" description="Helical" evidence="10">
    <location>
        <begin position="1200"/>
        <end position="1219"/>
    </location>
</feature>
<evidence type="ECO:0000256" key="9">
    <source>
        <dbReference type="ARBA" id="ARBA00023316"/>
    </source>
</evidence>
<keyword evidence="5 10" id="KW-1133">Transmembrane helix</keyword>
<dbReference type="CDD" id="cd00067">
    <property type="entry name" value="GAL4"/>
    <property type="match status" value="1"/>
</dbReference>
<accession>A0A8H4RRD8</accession>
<feature type="domain" description="Zn(2)-C6 fungal-type" evidence="11">
    <location>
        <begin position="558"/>
        <end position="588"/>
    </location>
</feature>
<dbReference type="InterPro" id="IPR036864">
    <property type="entry name" value="Zn2-C6_fun-type_DNA-bd_sf"/>
</dbReference>
<sequence length="1378" mass="153557">MRETDNGTNDNIRALEMFFGKEDMQVIEVRRSRMRFMTAEDGRRDVKTGSIGRRKHVLGITNWAIENESLPACSSDEENPSNSKAGRALDGFQSRLAGAPEHSDTTDAARETQLQYLQEEKRQFPPGIAFNWGTDKIRGVNLGGWLILEPFITPSIFESFDQSLGIVDEWSLGQQLPNEAPGILQNHWDTWVSLSDFQKIASAGFNIVRLPVGYWAYDNSDSPYVSGSAPYVDLAIDWARQTGLKIMIDLHGAPGSQNGWDHSGQTLPNPGWLVDGGPYGPTSQKTLAVLNTIAQKYAQDSYHDVVVAIELLNEPKGWVLNQADLRQFYREGYGRVRQVSDTVVVLHDAFLGPASYNGFMTPEDLNVQFVAMDTHYYQIFDDYSITLQPWQHRQLVCNNADTYWGADKWTFVGEFGAAMTDCAPYLNGYGNGARYDGTLDGTYVGTCSDKVQIANWPSYYFDDSRKFIEAQLDTFEYNTEGWIFWNFKTEAADEWSLFALLDNGIFPNPVTSRNFPPQAFPAMGIGNHLPCEFLQERKISCLCARLAMPPRIRTVEGSCWSCKERRVICDLTLPTCAKCTKTGRRCDYGAVRLKWTDCVASRGRFAGKKIPLYQPPVLQKNSDHHLMYFENELLPRFNLTNTVPTIDLKILEKDPVLLQSVIAVAYAHAAYRSVDGQQALSLQKIQTRNRALRVFREQLMGVQSDELSGSLFIANVLLCILDGIIEPVSESDATHHHLVGGKAILKQWAGVKEVFQLKYELPVLMLSIFTTMDLTHSLLIGDKPYSEATSWAEFGDCEPWWGKVKEDDDFLETMAILSQLATLGASVRHENAIIEIGTLLSIQMVLDQQATRQQETGKIPETAAWTAFCSAYRFTASVYLYRALSGLDVDHPLVQQAVTSCLEVIGGADLTEKLHHCILFPLLVVGSHCIAPEQRKAIRKSLEISSVYLSFESLRSLDGFLSKRWSKLDNFPETIQLNWWQYFDEIANLEVKLESLIAYLQGVFPTDFDAVPVDWRSVFLASDTRCFIPITSQPALPVLYDGYEFSTAIYMRRSAQLLLGELLWATFIYCPLAHMVWSESGFLGNLGVLDFAGGTPVHICSGATATALSIYLSYPVFRSRKSSVRTPSHLMLHSPGNSMSQLIALVIIWNSWLAFDAGTTLSLNFKSIMALCVTNLCASGGAMTWAGMTYFETGKWSLDSTFMGAIAGLVMITPAAGFIDMTTSFLFGVFGAIICRQALRIKSTKLAARLRWVDNGDTFATHCIGGIVGTLATGLFARKEVAAYDGATVIDGGVFFDGNIKQLWIQLLEALIGFTWSFVGSYIIIALIDCVPGFEVLAKDEDIVSGMDIAEMGESFDGQQMEDDYHPFKSANGGILLE</sequence>
<keyword evidence="3 10" id="KW-0812">Transmembrane</keyword>
<dbReference type="InterPro" id="IPR021858">
    <property type="entry name" value="Fun_TF"/>
</dbReference>
<dbReference type="GO" id="GO:0009986">
    <property type="term" value="C:cell surface"/>
    <property type="evidence" value="ECO:0007669"/>
    <property type="project" value="TreeGrafter"/>
</dbReference>
<comment type="caution">
    <text evidence="12">The sequence shown here is derived from an EMBL/GenBank/DDBJ whole genome shotgun (WGS) entry which is preliminary data.</text>
</comment>
<dbReference type="PANTHER" id="PTHR31297:SF8">
    <property type="entry name" value="GLYCOSIDE HYDROLASE FAMILY 5 DOMAIN-CONTAINING PROTEIN"/>
    <property type="match status" value="1"/>
</dbReference>
<dbReference type="PROSITE" id="PS50048">
    <property type="entry name" value="ZN2_CY6_FUNGAL_2"/>
    <property type="match status" value="1"/>
</dbReference>
<dbReference type="GO" id="GO:0004338">
    <property type="term" value="F:glucan exo-1,3-beta-glucosidase activity"/>
    <property type="evidence" value="ECO:0007669"/>
    <property type="project" value="TreeGrafter"/>
</dbReference>
<proteinExistence type="inferred from homology"/>
<dbReference type="Pfam" id="PF00172">
    <property type="entry name" value="Zn_clus"/>
    <property type="match status" value="1"/>
</dbReference>
<dbReference type="OrthoDB" id="3251668at2759"/>
<comment type="subcellular location">
    <subcellularLocation>
        <location evidence="1">Membrane</location>
        <topology evidence="1">Multi-pass membrane protein</topology>
    </subcellularLocation>
</comment>
<comment type="similarity">
    <text evidence="2">Belongs to the glycosyl hydrolase 5 (cellulase A) family.</text>
</comment>
<protein>
    <recommendedName>
        <fullName evidence="11">Zn(2)-C6 fungal-type domain-containing protein</fullName>
    </recommendedName>
</protein>
<dbReference type="GO" id="GO:0009251">
    <property type="term" value="P:glucan catabolic process"/>
    <property type="evidence" value="ECO:0007669"/>
    <property type="project" value="TreeGrafter"/>
</dbReference>
<evidence type="ECO:0000256" key="10">
    <source>
        <dbReference type="SAM" id="Phobius"/>
    </source>
</evidence>
<evidence type="ECO:0000256" key="2">
    <source>
        <dbReference type="ARBA" id="ARBA00005641"/>
    </source>
</evidence>
<dbReference type="Pfam" id="PF00909">
    <property type="entry name" value="Ammonium_transp"/>
    <property type="match status" value="1"/>
</dbReference>
<dbReference type="SUPFAM" id="SSF57701">
    <property type="entry name" value="Zn2/Cys6 DNA-binding domain"/>
    <property type="match status" value="1"/>
</dbReference>
<dbReference type="InterPro" id="IPR024041">
    <property type="entry name" value="NH4_transpt_AmtB-like_dom"/>
</dbReference>
<dbReference type="GO" id="GO:0000981">
    <property type="term" value="F:DNA-binding transcription factor activity, RNA polymerase II-specific"/>
    <property type="evidence" value="ECO:0007669"/>
    <property type="project" value="InterPro"/>
</dbReference>
<keyword evidence="7" id="KW-0539">Nucleus</keyword>
<dbReference type="InterPro" id="IPR029020">
    <property type="entry name" value="Ammonium/urea_transptr"/>
</dbReference>
<dbReference type="Gene3D" id="4.10.240.10">
    <property type="entry name" value="Zn(2)-C6 fungal-type DNA-binding domain"/>
    <property type="match status" value="1"/>
</dbReference>
<organism evidence="12 13">
    <name type="scientific">Cudoniella acicularis</name>
    <dbReference type="NCBI Taxonomy" id="354080"/>
    <lineage>
        <taxon>Eukaryota</taxon>
        <taxon>Fungi</taxon>
        <taxon>Dikarya</taxon>
        <taxon>Ascomycota</taxon>
        <taxon>Pezizomycotina</taxon>
        <taxon>Leotiomycetes</taxon>
        <taxon>Helotiales</taxon>
        <taxon>Tricladiaceae</taxon>
        <taxon>Cudoniella</taxon>
    </lineage>
</organism>
<dbReference type="GO" id="GO:0008270">
    <property type="term" value="F:zinc ion binding"/>
    <property type="evidence" value="ECO:0007669"/>
    <property type="project" value="InterPro"/>
</dbReference>
<evidence type="ECO:0000256" key="1">
    <source>
        <dbReference type="ARBA" id="ARBA00004141"/>
    </source>
</evidence>
<reference evidence="12 13" key="1">
    <citation type="submission" date="2020-03" db="EMBL/GenBank/DDBJ databases">
        <title>Draft Genome Sequence of Cudoniella acicularis.</title>
        <authorList>
            <person name="Buettner E."/>
            <person name="Kellner H."/>
        </authorList>
    </citation>
    <scope>NUCLEOTIDE SEQUENCE [LARGE SCALE GENOMIC DNA]</scope>
    <source>
        <strain evidence="12 13">DSM 108380</strain>
    </source>
</reference>
<dbReference type="PANTHER" id="PTHR31297">
    <property type="entry name" value="GLUCAN ENDO-1,6-BETA-GLUCOSIDASE B"/>
    <property type="match status" value="1"/>
</dbReference>
<evidence type="ECO:0000256" key="3">
    <source>
        <dbReference type="ARBA" id="ARBA00022692"/>
    </source>
</evidence>
<dbReference type="SMART" id="SM00066">
    <property type="entry name" value="GAL4"/>
    <property type="match status" value="1"/>
</dbReference>
<dbReference type="Gene3D" id="1.10.3430.10">
    <property type="entry name" value="Ammonium transporter AmtB like domains"/>
    <property type="match status" value="1"/>
</dbReference>
<evidence type="ECO:0000256" key="8">
    <source>
        <dbReference type="ARBA" id="ARBA00023295"/>
    </source>
</evidence>
<dbReference type="Proteomes" id="UP000566819">
    <property type="component" value="Unassembled WGS sequence"/>
</dbReference>
<dbReference type="GO" id="GO:0016020">
    <property type="term" value="C:membrane"/>
    <property type="evidence" value="ECO:0007669"/>
    <property type="project" value="UniProtKB-SubCell"/>
</dbReference>
<evidence type="ECO:0000256" key="7">
    <source>
        <dbReference type="ARBA" id="ARBA00023242"/>
    </source>
</evidence>
<dbReference type="InterPro" id="IPR001138">
    <property type="entry name" value="Zn2Cys6_DnaBD"/>
</dbReference>
<evidence type="ECO:0000259" key="11">
    <source>
        <dbReference type="PROSITE" id="PS50048"/>
    </source>
</evidence>
<dbReference type="PROSITE" id="PS00463">
    <property type="entry name" value="ZN2_CY6_FUNGAL_1"/>
    <property type="match status" value="1"/>
</dbReference>
<keyword evidence="8" id="KW-0326">Glycosidase</keyword>
<keyword evidence="13" id="KW-1185">Reference proteome</keyword>
<dbReference type="SUPFAM" id="SSF51445">
    <property type="entry name" value="(Trans)glycosidases"/>
    <property type="match status" value="1"/>
</dbReference>
<feature type="transmembrane region" description="Helical" evidence="10">
    <location>
        <begin position="1138"/>
        <end position="1155"/>
    </location>
</feature>
<dbReference type="Pfam" id="PF11951">
    <property type="entry name" value="Fungal_trans_2"/>
    <property type="match status" value="1"/>
</dbReference>
<keyword evidence="4" id="KW-0378">Hydrolase</keyword>
<dbReference type="GO" id="GO:0008519">
    <property type="term" value="F:ammonium channel activity"/>
    <property type="evidence" value="ECO:0007669"/>
    <property type="project" value="InterPro"/>
</dbReference>
<keyword evidence="6 10" id="KW-0472">Membrane</keyword>
<keyword evidence="9" id="KW-0961">Cell wall biogenesis/degradation</keyword>
<gene>
    <name evidence="12" type="ORF">G7Y89_g4478</name>
</gene>
<evidence type="ECO:0000256" key="4">
    <source>
        <dbReference type="ARBA" id="ARBA00022801"/>
    </source>
</evidence>
<dbReference type="Pfam" id="PF00150">
    <property type="entry name" value="Cellulase"/>
    <property type="match status" value="1"/>
</dbReference>
<feature type="transmembrane region" description="Helical" evidence="10">
    <location>
        <begin position="1167"/>
        <end position="1188"/>
    </location>
</feature>
<evidence type="ECO:0000313" key="12">
    <source>
        <dbReference type="EMBL" id="KAF4633636.1"/>
    </source>
</evidence>
<dbReference type="Gene3D" id="3.20.20.80">
    <property type="entry name" value="Glycosidases"/>
    <property type="match status" value="1"/>
</dbReference>
<dbReference type="SUPFAM" id="SSF111352">
    <property type="entry name" value="Ammonium transporter"/>
    <property type="match status" value="1"/>
</dbReference>